<reference evidence="1 2" key="1">
    <citation type="submission" date="2018-08" db="EMBL/GenBank/DDBJ databases">
        <title>Meiothermus terrae DSM 26712 genome sequencing project.</title>
        <authorList>
            <person name="Da Costa M.S."/>
            <person name="Albuquerque L."/>
            <person name="Raposo P."/>
            <person name="Froufe H.J.C."/>
            <person name="Barroso C.S."/>
            <person name="Egas C."/>
        </authorList>
    </citation>
    <scope>NUCLEOTIDE SEQUENCE [LARGE SCALE GENOMIC DNA]</scope>
    <source>
        <strain evidence="1 2">DSM 26712</strain>
    </source>
</reference>
<evidence type="ECO:0000313" key="2">
    <source>
        <dbReference type="Proteomes" id="UP000265715"/>
    </source>
</evidence>
<dbReference type="OrthoDB" id="9554532at2"/>
<dbReference type="Proteomes" id="UP000265715">
    <property type="component" value="Unassembled WGS sequence"/>
</dbReference>
<comment type="caution">
    <text evidence="1">The sequence shown here is derived from an EMBL/GenBank/DDBJ whole genome shotgun (WGS) entry which is preliminary data.</text>
</comment>
<dbReference type="AlphaFoldDB" id="A0A399EG70"/>
<keyword evidence="2" id="KW-1185">Reference proteome</keyword>
<accession>A0A399EG70</accession>
<protein>
    <submittedName>
        <fullName evidence="1">Uncharacterized protein</fullName>
    </submittedName>
</protein>
<dbReference type="RefSeq" id="WP_147372763.1">
    <property type="nucleotide sequence ID" value="NZ_QXDL01000110.1"/>
</dbReference>
<gene>
    <name evidence="1" type="ORF">Mterra_02539</name>
</gene>
<organism evidence="1 2">
    <name type="scientific">Calidithermus terrae</name>
    <dbReference type="NCBI Taxonomy" id="1408545"/>
    <lineage>
        <taxon>Bacteria</taxon>
        <taxon>Thermotogati</taxon>
        <taxon>Deinococcota</taxon>
        <taxon>Deinococci</taxon>
        <taxon>Thermales</taxon>
        <taxon>Thermaceae</taxon>
        <taxon>Calidithermus</taxon>
    </lineage>
</organism>
<sequence>MRRRLVLLGIGLITAACTGQQEVRPEPVRAVITPAGGGLEVRDARGGALRLQLPAGAVRQDTPFTLTPLPAPDGALTAFRVEPAGLLLLERARLSYAPAGPLPDRAHFFWKNAAGRNAVPTARQGNGLEAEVGVLGYPQAARLRGLAAAETPENTLEVAVLDCQGEVAGLEARLAQAVNHDDLGQAQALFDELQAVALACQQLEVARLKQKACDAYAAAELRAQAVAADSFAAFDELAVPLVAGLAYVQLTGAECDTGAFTAVLDAKFGQFLDFVEAEVAKPTFDAAFEAVVDRFRDLVDYHAHCQFMGLSEAVCDRFAQHLYPEVLERLREAAYRECRAEGNLLTLSQMHAQVLPRPVVGNRPRPRLRALRSGPYLDFARYTYADLEADLAHCRSELGVRVFDDAATVPVELASQQRALQGGALPGGHATAASVRVPKDGSLTLGGAVKALLCPDGSFSDDALVFRVGGAAVAQRARNGGGFTLETSPADLVLEQVLATAGLPPDTAGFTLEVFREGSACGGEFSSPFKLYEISVEVVSLSLERIEGPSTIVYNTTENYLLFWSGNPKFPVQIRTRTLSCGVDVCNFPPLVTLNSLQRPQPFPLRCTGSGNPPAGSIVSESVMIDADGVASNPLRFTVTCVPPS</sequence>
<evidence type="ECO:0000313" key="1">
    <source>
        <dbReference type="EMBL" id="RIH82746.1"/>
    </source>
</evidence>
<proteinExistence type="predicted"/>
<name>A0A399EG70_9DEIN</name>
<dbReference type="PROSITE" id="PS51257">
    <property type="entry name" value="PROKAR_LIPOPROTEIN"/>
    <property type="match status" value="1"/>
</dbReference>
<dbReference type="EMBL" id="QXDL01000110">
    <property type="protein sequence ID" value="RIH82746.1"/>
    <property type="molecule type" value="Genomic_DNA"/>
</dbReference>